<evidence type="ECO:0008006" key="5">
    <source>
        <dbReference type="Google" id="ProtNLM"/>
    </source>
</evidence>
<evidence type="ECO:0000256" key="2">
    <source>
        <dbReference type="SAM" id="SignalP"/>
    </source>
</evidence>
<keyword evidence="4" id="KW-1185">Reference proteome</keyword>
<evidence type="ECO:0000313" key="4">
    <source>
        <dbReference type="Proteomes" id="UP001487296"/>
    </source>
</evidence>
<reference evidence="3 4" key="1">
    <citation type="submission" date="2024-04" db="EMBL/GenBank/DDBJ databases">
        <title>Human intestinal bacterial collection.</title>
        <authorList>
            <person name="Pauvert C."/>
            <person name="Hitch T.C.A."/>
            <person name="Clavel T."/>
        </authorList>
    </citation>
    <scope>NUCLEOTIDE SEQUENCE [LARGE SCALE GENOMIC DNA]</scope>
    <source>
        <strain evidence="3 4">CLA-AA-H145</strain>
    </source>
</reference>
<dbReference type="EMBL" id="JBBNFP010000003">
    <property type="protein sequence ID" value="MEQ2485700.1"/>
    <property type="molecule type" value="Genomic_DNA"/>
</dbReference>
<protein>
    <recommendedName>
        <fullName evidence="5">Lipoprotein</fullName>
    </recommendedName>
</protein>
<dbReference type="Proteomes" id="UP001487296">
    <property type="component" value="Unassembled WGS sequence"/>
</dbReference>
<dbReference type="RefSeq" id="WP_215758692.1">
    <property type="nucleotide sequence ID" value="NZ_JAHKBE010000002.1"/>
</dbReference>
<feature type="compositionally biased region" description="Basic and acidic residues" evidence="1">
    <location>
        <begin position="217"/>
        <end position="259"/>
    </location>
</feature>
<gene>
    <name evidence="3" type="ORF">AAAT34_01370</name>
</gene>
<name>A0ABV1FMY5_9BACT</name>
<organism evidence="3 4">
    <name type="scientific">Hallella faecis</name>
    <dbReference type="NCBI Taxonomy" id="2841596"/>
    <lineage>
        <taxon>Bacteria</taxon>
        <taxon>Pseudomonadati</taxon>
        <taxon>Bacteroidota</taxon>
        <taxon>Bacteroidia</taxon>
        <taxon>Bacteroidales</taxon>
        <taxon>Prevotellaceae</taxon>
        <taxon>Hallella</taxon>
    </lineage>
</organism>
<proteinExistence type="predicted"/>
<keyword evidence="2" id="KW-0732">Signal</keyword>
<feature type="region of interest" description="Disordered" evidence="1">
    <location>
        <begin position="217"/>
        <end position="270"/>
    </location>
</feature>
<sequence length="270" mass="27746">MKKGFLAIAAAAALVLSSCGDTKKNAEAAAGAADQAAAVETVDTAALSDNTNAAIATLTAQVEQAVKNKDPKVLITSLATLQATYKALVNAGQLDEAKAYGQSIKNFLAENAESIKTVTDGNTTIANLVNGIKNLPTTAETTAEQAKQAVTDDAVNLAAPYIQKAAQTAATVEAAKAALQSAPEAAKKIVENVPEAAKEAAKTAATKAVNNAKAAAEKKANEEVTKAQNKANEKVNEAREKAAEKVKEGQKKLNDKVNEAAHNALKNLGK</sequence>
<dbReference type="PROSITE" id="PS51257">
    <property type="entry name" value="PROKAR_LIPOPROTEIN"/>
    <property type="match status" value="1"/>
</dbReference>
<feature type="chain" id="PRO_5045099417" description="Lipoprotein" evidence="2">
    <location>
        <begin position="21"/>
        <end position="270"/>
    </location>
</feature>
<evidence type="ECO:0000256" key="1">
    <source>
        <dbReference type="SAM" id="MobiDB-lite"/>
    </source>
</evidence>
<accession>A0ABV1FMY5</accession>
<comment type="caution">
    <text evidence="3">The sequence shown here is derived from an EMBL/GenBank/DDBJ whole genome shotgun (WGS) entry which is preliminary data.</text>
</comment>
<evidence type="ECO:0000313" key="3">
    <source>
        <dbReference type="EMBL" id="MEQ2485700.1"/>
    </source>
</evidence>
<feature type="signal peptide" evidence="2">
    <location>
        <begin position="1"/>
        <end position="20"/>
    </location>
</feature>